<dbReference type="PANTHER" id="PTHR33824">
    <property type="entry name" value="POLYKETIDE CYCLASE/DEHYDRASE AND LIPID TRANSPORT SUPERFAMILY PROTEIN"/>
    <property type="match status" value="1"/>
</dbReference>
<dbReference type="CDD" id="cd07817">
    <property type="entry name" value="SRPBCC_8"/>
    <property type="match status" value="1"/>
</dbReference>
<evidence type="ECO:0000259" key="2">
    <source>
        <dbReference type="Pfam" id="PF03364"/>
    </source>
</evidence>
<dbReference type="InterPro" id="IPR005031">
    <property type="entry name" value="COQ10_START"/>
</dbReference>
<evidence type="ECO:0000313" key="4">
    <source>
        <dbReference type="EMBL" id="GGD35148.1"/>
    </source>
</evidence>
<dbReference type="PANTHER" id="PTHR33824:SF7">
    <property type="entry name" value="POLYKETIDE CYCLASE_DEHYDRASE AND LIPID TRANSPORT SUPERFAMILY PROTEIN"/>
    <property type="match status" value="1"/>
</dbReference>
<protein>
    <recommendedName>
        <fullName evidence="6">Cyclase</fullName>
    </recommendedName>
</protein>
<keyword evidence="5" id="KW-1185">Reference proteome</keyword>
<reference evidence="4" key="2">
    <citation type="submission" date="2020-09" db="EMBL/GenBank/DDBJ databases">
        <authorList>
            <person name="Sun Q."/>
            <person name="Zhou Y."/>
        </authorList>
    </citation>
    <scope>NUCLEOTIDE SEQUENCE</scope>
    <source>
        <strain evidence="4">CGMCC 1.12506</strain>
    </source>
</reference>
<proteinExistence type="inferred from homology"/>
<feature type="domain" description="Inner membrane protein YgaP-like transmembrane" evidence="3">
    <location>
        <begin position="17"/>
        <end position="71"/>
    </location>
</feature>
<dbReference type="Pfam" id="PF11127">
    <property type="entry name" value="YgaP-like_TM"/>
    <property type="match status" value="1"/>
</dbReference>
<name>A0A916Y9A9_9FLAO</name>
<dbReference type="InterPro" id="IPR021309">
    <property type="entry name" value="YgaP-like_TM"/>
</dbReference>
<feature type="domain" description="Coenzyme Q-binding protein COQ10 START" evidence="2">
    <location>
        <begin position="89"/>
        <end position="208"/>
    </location>
</feature>
<comment type="caution">
    <text evidence="4">The sequence shown here is derived from an EMBL/GenBank/DDBJ whole genome shotgun (WGS) entry which is preliminary data.</text>
</comment>
<dbReference type="Pfam" id="PF03364">
    <property type="entry name" value="Polyketide_cyc"/>
    <property type="match status" value="1"/>
</dbReference>
<organism evidence="4 5">
    <name type="scientific">Flavobacterium orientale</name>
    <dbReference type="NCBI Taxonomy" id="1756020"/>
    <lineage>
        <taxon>Bacteria</taxon>
        <taxon>Pseudomonadati</taxon>
        <taxon>Bacteroidota</taxon>
        <taxon>Flavobacteriia</taxon>
        <taxon>Flavobacteriales</taxon>
        <taxon>Flavobacteriaceae</taxon>
        <taxon>Flavobacterium</taxon>
    </lineage>
</organism>
<dbReference type="Gene3D" id="3.30.530.20">
    <property type="match status" value="1"/>
</dbReference>
<evidence type="ECO:0000313" key="5">
    <source>
        <dbReference type="Proteomes" id="UP000625735"/>
    </source>
</evidence>
<dbReference type="RefSeq" id="WP_188363056.1">
    <property type="nucleotide sequence ID" value="NZ_BMFG01000013.1"/>
</dbReference>
<comment type="similarity">
    <text evidence="1">Belongs to the ribosome association toxin RatA family.</text>
</comment>
<accession>A0A916Y9A9</accession>
<sequence>MNVQESIARHLPASVGKTNVSQAERIAMVTLGAYLLYKGTQKEKCWGKITIGTAILLRGVSGYCPVYDAVDHLKNEKGTDVTIHLQTVVNKPVADVYAFWRNLENLPRFMKHLESVKTINPTLSEWTAKGPAGIGTLTWKAAIAKEEKEKMLSWQSLPDSGVTNSGKVLFKANGQSTELDITISYEAPMGAVGAVAAKFLTPYFEKLIREDVTNFKDFMEVLQK</sequence>
<dbReference type="AlphaFoldDB" id="A0A916Y9A9"/>
<dbReference type="EMBL" id="BMFG01000013">
    <property type="protein sequence ID" value="GGD35148.1"/>
    <property type="molecule type" value="Genomic_DNA"/>
</dbReference>
<gene>
    <name evidence="4" type="ORF">GCM10011343_26260</name>
</gene>
<evidence type="ECO:0008006" key="6">
    <source>
        <dbReference type="Google" id="ProtNLM"/>
    </source>
</evidence>
<dbReference type="InterPro" id="IPR047137">
    <property type="entry name" value="ORF3"/>
</dbReference>
<dbReference type="InterPro" id="IPR023393">
    <property type="entry name" value="START-like_dom_sf"/>
</dbReference>
<evidence type="ECO:0000259" key="3">
    <source>
        <dbReference type="Pfam" id="PF11127"/>
    </source>
</evidence>
<dbReference type="SUPFAM" id="SSF55961">
    <property type="entry name" value="Bet v1-like"/>
    <property type="match status" value="1"/>
</dbReference>
<reference evidence="4" key="1">
    <citation type="journal article" date="2014" name="Int. J. Syst. Evol. Microbiol.">
        <title>Complete genome sequence of Corynebacterium casei LMG S-19264T (=DSM 44701T), isolated from a smear-ripened cheese.</title>
        <authorList>
            <consortium name="US DOE Joint Genome Institute (JGI-PGF)"/>
            <person name="Walter F."/>
            <person name="Albersmeier A."/>
            <person name="Kalinowski J."/>
            <person name="Ruckert C."/>
        </authorList>
    </citation>
    <scope>NUCLEOTIDE SEQUENCE</scope>
    <source>
        <strain evidence="4">CGMCC 1.12506</strain>
    </source>
</reference>
<evidence type="ECO:0000256" key="1">
    <source>
        <dbReference type="ARBA" id="ARBA00008918"/>
    </source>
</evidence>
<dbReference type="Proteomes" id="UP000625735">
    <property type="component" value="Unassembled WGS sequence"/>
</dbReference>